<comment type="caution">
    <text evidence="1">The sequence shown here is derived from an EMBL/GenBank/DDBJ whole genome shotgun (WGS) entry which is preliminary data.</text>
</comment>
<reference evidence="1 2" key="1">
    <citation type="journal article" date="2022" name="New Phytol.">
        <title>Ecological generalism drives hyperdiversity of secondary metabolite gene clusters in xylarialean endophytes.</title>
        <authorList>
            <person name="Franco M.E.E."/>
            <person name="Wisecaver J.H."/>
            <person name="Arnold A.E."/>
            <person name="Ju Y.M."/>
            <person name="Slot J.C."/>
            <person name="Ahrendt S."/>
            <person name="Moore L.P."/>
            <person name="Eastman K.E."/>
            <person name="Scott K."/>
            <person name="Konkel Z."/>
            <person name="Mondo S.J."/>
            <person name="Kuo A."/>
            <person name="Hayes R.D."/>
            <person name="Haridas S."/>
            <person name="Andreopoulos B."/>
            <person name="Riley R."/>
            <person name="LaButti K."/>
            <person name="Pangilinan J."/>
            <person name="Lipzen A."/>
            <person name="Amirebrahimi M."/>
            <person name="Yan J."/>
            <person name="Adam C."/>
            <person name="Keymanesh K."/>
            <person name="Ng V."/>
            <person name="Louie K."/>
            <person name="Northen T."/>
            <person name="Drula E."/>
            <person name="Henrissat B."/>
            <person name="Hsieh H.M."/>
            <person name="Youens-Clark K."/>
            <person name="Lutzoni F."/>
            <person name="Miadlikowska J."/>
            <person name="Eastwood D.C."/>
            <person name="Hamelin R.C."/>
            <person name="Grigoriev I.V."/>
            <person name="U'Ren J.M."/>
        </authorList>
    </citation>
    <scope>NUCLEOTIDE SEQUENCE [LARGE SCALE GENOMIC DNA]</scope>
    <source>
        <strain evidence="1 2">ER1909</strain>
    </source>
</reference>
<gene>
    <name evidence="1" type="ORF">F4821DRAFT_220441</name>
</gene>
<dbReference type="EMBL" id="MU394378">
    <property type="protein sequence ID" value="KAI6082118.1"/>
    <property type="molecule type" value="Genomic_DNA"/>
</dbReference>
<protein>
    <submittedName>
        <fullName evidence="1">HAD-like protein</fullName>
    </submittedName>
</protein>
<dbReference type="Proteomes" id="UP001497680">
    <property type="component" value="Unassembled WGS sequence"/>
</dbReference>
<sequence length="297" mass="32816">MAQTRAQTLSPTTQSQSQSGIRGEKRIKAVFFDFMGTCLDWHSAVVDALPAAIPQPVRSTIALSWREEFFSELHARSARGLPPEDIDVTHRRTLLRVLRREGAYGEQRRHFVGLDDLDDGSTTTSTDGPTATGITSMEDAVRAVRAWHKMAPWPDVLPALAALQNDLGLELFVLANGTTRLQLDLARSSGLGHVFSMLFSSELLGVYKPAPEAYEKALGLVRVRPDEAVMVAAHAYDLRAARRLGMHTVYVYRWTDDTTEDMDVVRRENDAFLGEEEKGMQGLPTAIVALGQALQPT</sequence>
<accession>A0ACC0CP76</accession>
<keyword evidence="2" id="KW-1185">Reference proteome</keyword>
<organism evidence="1 2">
    <name type="scientific">Hypoxylon rubiginosum</name>
    <dbReference type="NCBI Taxonomy" id="110542"/>
    <lineage>
        <taxon>Eukaryota</taxon>
        <taxon>Fungi</taxon>
        <taxon>Dikarya</taxon>
        <taxon>Ascomycota</taxon>
        <taxon>Pezizomycotina</taxon>
        <taxon>Sordariomycetes</taxon>
        <taxon>Xylariomycetidae</taxon>
        <taxon>Xylariales</taxon>
        <taxon>Hypoxylaceae</taxon>
        <taxon>Hypoxylon</taxon>
    </lineage>
</organism>
<evidence type="ECO:0000313" key="2">
    <source>
        <dbReference type="Proteomes" id="UP001497680"/>
    </source>
</evidence>
<proteinExistence type="predicted"/>
<evidence type="ECO:0000313" key="1">
    <source>
        <dbReference type="EMBL" id="KAI6082118.1"/>
    </source>
</evidence>
<name>A0ACC0CP76_9PEZI</name>